<dbReference type="Proteomes" id="UP001634007">
    <property type="component" value="Unassembled WGS sequence"/>
</dbReference>
<proteinExistence type="predicted"/>
<name>A0ABD3JEC2_EUCGL</name>
<dbReference type="CDD" id="cd06464">
    <property type="entry name" value="ACD_sHsps-like"/>
    <property type="match status" value="1"/>
</dbReference>
<accession>A0ABD3JEC2</accession>
<dbReference type="PANTHER" id="PTHR34661">
    <property type="entry name" value="INCREASED DNA METHYLATION 3"/>
    <property type="match status" value="1"/>
</dbReference>
<dbReference type="AlphaFoldDB" id="A0ABD3JEC2"/>
<dbReference type="EMBL" id="JBJKBG010000008">
    <property type="protein sequence ID" value="KAL3726406.1"/>
    <property type="molecule type" value="Genomic_DNA"/>
</dbReference>
<reference evidence="1 2" key="1">
    <citation type="submission" date="2024-11" db="EMBL/GenBank/DDBJ databases">
        <title>Chromosome-level genome assembly of Eucalyptus globulus Labill. provides insights into its genome evolution.</title>
        <authorList>
            <person name="Li X."/>
        </authorList>
    </citation>
    <scope>NUCLEOTIDE SEQUENCE [LARGE SCALE GENOMIC DNA]</scope>
    <source>
        <strain evidence="1">CL2024</strain>
        <tissue evidence="1">Fresh tender leaves</tissue>
    </source>
</reference>
<organism evidence="1 2">
    <name type="scientific">Eucalyptus globulus</name>
    <name type="common">Tasmanian blue gum</name>
    <dbReference type="NCBI Taxonomy" id="34317"/>
    <lineage>
        <taxon>Eukaryota</taxon>
        <taxon>Viridiplantae</taxon>
        <taxon>Streptophyta</taxon>
        <taxon>Embryophyta</taxon>
        <taxon>Tracheophyta</taxon>
        <taxon>Spermatophyta</taxon>
        <taxon>Magnoliopsida</taxon>
        <taxon>eudicotyledons</taxon>
        <taxon>Gunneridae</taxon>
        <taxon>Pentapetalae</taxon>
        <taxon>rosids</taxon>
        <taxon>malvids</taxon>
        <taxon>Myrtales</taxon>
        <taxon>Myrtaceae</taxon>
        <taxon>Myrtoideae</taxon>
        <taxon>Eucalypteae</taxon>
        <taxon>Eucalyptus</taxon>
    </lineage>
</organism>
<dbReference type="PANTHER" id="PTHR34661:SF11">
    <property type="entry name" value="ALPHA-CRYSTALLIN DOMAIN-CONTAINING PROTEIN 22.3-LIKE"/>
    <property type="match status" value="1"/>
</dbReference>
<evidence type="ECO:0000313" key="1">
    <source>
        <dbReference type="EMBL" id="KAL3726406.1"/>
    </source>
</evidence>
<protein>
    <submittedName>
        <fullName evidence="1">Uncharacterized protein</fullName>
    </submittedName>
</protein>
<sequence>MAQPVNADAPSTAAPAGESMLSNDQSFLLTIIFGTYFGPQLKGERTPHKSAMQRVCERLPQYTPDQLAGSQVMVVQMMHVYYYILRKASKSLVLAPSLLLKFFRNTLPAKVLGPASNYPRFTDFFPIDLHPWSFVEERFMVIDNIVFIINPSTSYLKEEVVARFKNLTGLQEFVLEKDAAELPIYVTDKSLYEVMVQEAHSGGQSHFFMSPQDSHQRRCNSNVALDIKPLQVVPHEGSPSSTSAWFSGVCDTSLKAQLDPKVVFSSLSTTEIKYGGAAAASSAKVGVVGNLDVGLRGSINGRVNLAESRDYYLFQVSLQGVRRDQTFSWKLDMSGKVLIEGETATGGKEVESRTGNLCPSGRFSLCFQLPGRVDPRLSHCNFGSDGMFEGVVKKLINDR</sequence>
<keyword evidence="2" id="KW-1185">Reference proteome</keyword>
<dbReference type="Gene3D" id="2.60.40.790">
    <property type="match status" value="1"/>
</dbReference>
<dbReference type="InterPro" id="IPR008978">
    <property type="entry name" value="HSP20-like_chaperone"/>
</dbReference>
<evidence type="ECO:0000313" key="2">
    <source>
        <dbReference type="Proteomes" id="UP001634007"/>
    </source>
</evidence>
<gene>
    <name evidence="1" type="ORF">ACJRO7_031319</name>
</gene>
<comment type="caution">
    <text evidence="1">The sequence shown here is derived from an EMBL/GenBank/DDBJ whole genome shotgun (WGS) entry which is preliminary data.</text>
</comment>
<dbReference type="InterPro" id="IPR039321">
    <property type="entry name" value="IDM2/3-like"/>
</dbReference>